<evidence type="ECO:0000256" key="6">
    <source>
        <dbReference type="ARBA" id="ARBA00023139"/>
    </source>
</evidence>
<dbReference type="STRING" id="169760.PSTEL_07280"/>
<dbReference type="InterPro" id="IPR046953">
    <property type="entry name" value="Spore_GerAC-like_C"/>
</dbReference>
<dbReference type="EMBL" id="CP009286">
    <property type="protein sequence ID" value="AIQ62936.1"/>
    <property type="molecule type" value="Genomic_DNA"/>
</dbReference>
<feature type="domain" description="Spore germination protein N-terminal" evidence="9">
    <location>
        <begin position="20"/>
        <end position="216"/>
    </location>
</feature>
<keyword evidence="5" id="KW-0472">Membrane</keyword>
<keyword evidence="4" id="KW-0732">Signal</keyword>
<dbReference type="PANTHER" id="PTHR35789">
    <property type="entry name" value="SPORE GERMINATION PROTEIN B3"/>
    <property type="match status" value="1"/>
</dbReference>
<accession>A0A089LN44</accession>
<evidence type="ECO:0000256" key="1">
    <source>
        <dbReference type="ARBA" id="ARBA00004635"/>
    </source>
</evidence>
<reference evidence="10 11" key="1">
    <citation type="submission" date="2014-08" db="EMBL/GenBank/DDBJ databases">
        <title>Comparative genomics of the Paenibacillus odorifer group.</title>
        <authorList>
            <person name="den Bakker H.C."/>
            <person name="Tsai Y.-C."/>
            <person name="Martin N."/>
            <person name="Korlach J."/>
            <person name="Wiedmann M."/>
        </authorList>
    </citation>
    <scope>NUCLEOTIDE SEQUENCE [LARGE SCALE GENOMIC DNA]</scope>
    <source>
        <strain evidence="10 11">DSM 14472</strain>
    </source>
</reference>
<evidence type="ECO:0000256" key="4">
    <source>
        <dbReference type="ARBA" id="ARBA00022729"/>
    </source>
</evidence>
<protein>
    <submittedName>
        <fullName evidence="10">Uncharacterized protein</fullName>
    </submittedName>
</protein>
<evidence type="ECO:0000256" key="5">
    <source>
        <dbReference type="ARBA" id="ARBA00023136"/>
    </source>
</evidence>
<dbReference type="GO" id="GO:0016020">
    <property type="term" value="C:membrane"/>
    <property type="evidence" value="ECO:0007669"/>
    <property type="project" value="UniProtKB-SubCell"/>
</dbReference>
<keyword evidence="7" id="KW-0449">Lipoprotein</keyword>
<evidence type="ECO:0000256" key="3">
    <source>
        <dbReference type="ARBA" id="ARBA00022544"/>
    </source>
</evidence>
<feature type="domain" description="Spore germination GerAC-like C-terminal" evidence="8">
    <location>
        <begin position="225"/>
        <end position="393"/>
    </location>
</feature>
<gene>
    <name evidence="10" type="ORF">PSTEL_07280</name>
</gene>
<proteinExistence type="inferred from homology"/>
<keyword evidence="11" id="KW-1185">Reference proteome</keyword>
<sequence length="397" mass="45152">MAVTGFLFVVLSLLLTGCWDEQSIEERALVLGLAIDEVQDTNTKAELKTTHLDNQPGQYMLHITAQIAVPGRVPLGPGSEGGGDSGNPVWVVSADGHSLDDCLNNLQQKLAEPRYLIHLRIIVISEDFARHGLDEINDYLRRNPEVRRRTWLLVTGQKAENFMKVQPPLQRVPTLYILSMMDRAVESGKFPQDFIGDFWSAESKWGRDGFLPYVSIRNKENITIDGLAYFSRDKLAGTTQPLDIGAYMAFQGIDPGGYSVLFKTGKYGDVMSRTISRHSKKRTVIRNGKPHVICDIDLEGDLDEHYNTSKPIRTSADLHALEKEFEQDTEQILRLLFQQTQKDRSDIFGIGECVRAHHQSYWKKNVHSKWDWEELYPTVSLELRIRLTIRRVGLKDT</sequence>
<dbReference type="InterPro" id="IPR038501">
    <property type="entry name" value="Spore_GerAC_C_sf"/>
</dbReference>
<evidence type="ECO:0000256" key="7">
    <source>
        <dbReference type="ARBA" id="ARBA00023288"/>
    </source>
</evidence>
<dbReference type="Pfam" id="PF05504">
    <property type="entry name" value="Spore_GerAC"/>
    <property type="match status" value="1"/>
</dbReference>
<dbReference type="Pfam" id="PF25198">
    <property type="entry name" value="Spore_GerAC_N"/>
    <property type="match status" value="1"/>
</dbReference>
<evidence type="ECO:0000313" key="11">
    <source>
        <dbReference type="Proteomes" id="UP000029507"/>
    </source>
</evidence>
<comment type="subcellular location">
    <subcellularLocation>
        <location evidence="1">Membrane</location>
        <topology evidence="1">Lipid-anchor</topology>
    </subcellularLocation>
</comment>
<organism evidence="10 11">
    <name type="scientific">Paenibacillus stellifer</name>
    <dbReference type="NCBI Taxonomy" id="169760"/>
    <lineage>
        <taxon>Bacteria</taxon>
        <taxon>Bacillati</taxon>
        <taxon>Bacillota</taxon>
        <taxon>Bacilli</taxon>
        <taxon>Bacillales</taxon>
        <taxon>Paenibacillaceae</taxon>
        <taxon>Paenibacillus</taxon>
    </lineage>
</organism>
<dbReference type="HOGENOM" id="CLU_051140_0_2_9"/>
<evidence type="ECO:0000259" key="9">
    <source>
        <dbReference type="Pfam" id="PF25198"/>
    </source>
</evidence>
<evidence type="ECO:0000259" key="8">
    <source>
        <dbReference type="Pfam" id="PF05504"/>
    </source>
</evidence>
<dbReference type="PANTHER" id="PTHR35789:SF1">
    <property type="entry name" value="SPORE GERMINATION PROTEIN B3"/>
    <property type="match status" value="1"/>
</dbReference>
<evidence type="ECO:0000313" key="10">
    <source>
        <dbReference type="EMBL" id="AIQ62936.1"/>
    </source>
</evidence>
<dbReference type="GO" id="GO:0009847">
    <property type="term" value="P:spore germination"/>
    <property type="evidence" value="ECO:0007669"/>
    <property type="project" value="InterPro"/>
</dbReference>
<name>A0A089LN44_9BACL</name>
<dbReference type="InterPro" id="IPR008844">
    <property type="entry name" value="Spore_GerAC-like"/>
</dbReference>
<evidence type="ECO:0000256" key="2">
    <source>
        <dbReference type="ARBA" id="ARBA00007886"/>
    </source>
</evidence>
<dbReference type="Proteomes" id="UP000029507">
    <property type="component" value="Chromosome"/>
</dbReference>
<dbReference type="KEGG" id="pste:PSTEL_07280"/>
<dbReference type="AlphaFoldDB" id="A0A089LN44"/>
<dbReference type="NCBIfam" id="TIGR02887">
    <property type="entry name" value="spore_ger_x_C"/>
    <property type="match status" value="1"/>
</dbReference>
<keyword evidence="3" id="KW-0309">Germination</keyword>
<keyword evidence="6" id="KW-0564">Palmitate</keyword>
<dbReference type="Gene3D" id="3.30.300.210">
    <property type="entry name" value="Nutrient germinant receptor protein C, domain 3"/>
    <property type="match status" value="1"/>
</dbReference>
<dbReference type="InterPro" id="IPR057336">
    <property type="entry name" value="GerAC_N"/>
</dbReference>
<comment type="similarity">
    <text evidence="2">Belongs to the GerABKC lipoprotein family.</text>
</comment>